<proteinExistence type="predicted"/>
<sequence>MLTSACFKARPPIARLINDVEFCCVTLIIESDLMAQGARMPEKFMPTRPRVFISSTMEDLGNERQAVASEIEALGFTPVNAEALMPTGGSSWDVLQDEITSSHIFVLILGDRYGWAPDRGYGAGSKKSVTHLEFELAVKSQLTILPFFKRLKYRSGPAQDEELSRDSFRNEVGDWANGRFRAEFDLAVDLGRAVRAALIDLLLGSFEKASIRKHDAALQSPADLQRQIQFQSARGKPSSNSVLFAGAGLSLAAGYPSANILAEAFGQRLSLDAQTVSRYPLADIAALLEEKLGRRALLETVSRLLDTPLPVDPTISHFACVREFDLILTTNYDLLFEEACRLSNLSFSVRTPGRKSGEKADVSIFKLDGSIDQLETLVLTSDDAARAREDESFWEDLENILNERRPFVIGHSLRDDTSKRVLGARNQALSGTYVSPHLTELDAIYLKRFGLVAKEITLEELSSQGRLTQLIQEHSA</sequence>
<gene>
    <name evidence="2" type="ORF">CO662_28765</name>
</gene>
<name>A0ABX4J286_9HYPH</name>
<evidence type="ECO:0000313" key="2">
    <source>
        <dbReference type="EMBL" id="PDS48489.1"/>
    </source>
</evidence>
<keyword evidence="3" id="KW-1185">Reference proteome</keyword>
<reference evidence="2 3" key="1">
    <citation type="submission" date="2017-09" db="EMBL/GenBank/DDBJ databases">
        <title>Comparative genomics of rhizobia isolated from Phaseolus vulgaris in China.</title>
        <authorList>
            <person name="Tong W."/>
        </authorList>
    </citation>
    <scope>NUCLEOTIDE SEQUENCE [LARGE SCALE GENOMIC DNA]</scope>
    <source>
        <strain evidence="2 3">Y27</strain>
    </source>
</reference>
<dbReference type="Pfam" id="PF13271">
    <property type="entry name" value="DUF4062"/>
    <property type="match status" value="1"/>
</dbReference>
<dbReference type="Proteomes" id="UP000219972">
    <property type="component" value="Unassembled WGS sequence"/>
</dbReference>
<dbReference type="Pfam" id="PF13289">
    <property type="entry name" value="SIR2_2"/>
    <property type="match status" value="1"/>
</dbReference>
<protein>
    <recommendedName>
        <fullName evidence="1">DUF4062 domain-containing protein</fullName>
    </recommendedName>
</protein>
<comment type="caution">
    <text evidence="2">The sequence shown here is derived from an EMBL/GenBank/DDBJ whole genome shotgun (WGS) entry which is preliminary data.</text>
</comment>
<accession>A0ABX4J286</accession>
<feature type="domain" description="DUF4062" evidence="1">
    <location>
        <begin position="50"/>
        <end position="137"/>
    </location>
</feature>
<dbReference type="EMBL" id="NWSL01000026">
    <property type="protein sequence ID" value="PDS48489.1"/>
    <property type="molecule type" value="Genomic_DNA"/>
</dbReference>
<evidence type="ECO:0000313" key="3">
    <source>
        <dbReference type="Proteomes" id="UP000219972"/>
    </source>
</evidence>
<organism evidence="2 3">
    <name type="scientific">Rhizobium anhuiense</name>
    <dbReference type="NCBI Taxonomy" id="1184720"/>
    <lineage>
        <taxon>Bacteria</taxon>
        <taxon>Pseudomonadati</taxon>
        <taxon>Pseudomonadota</taxon>
        <taxon>Alphaproteobacteria</taxon>
        <taxon>Hyphomicrobiales</taxon>
        <taxon>Rhizobiaceae</taxon>
        <taxon>Rhizobium/Agrobacterium group</taxon>
        <taxon>Rhizobium</taxon>
    </lineage>
</organism>
<dbReference type="InterPro" id="IPR025139">
    <property type="entry name" value="DUF4062"/>
</dbReference>
<evidence type="ECO:0000259" key="1">
    <source>
        <dbReference type="Pfam" id="PF13271"/>
    </source>
</evidence>